<keyword evidence="2" id="KW-0472">Membrane</keyword>
<sequence>MPASVRPNLLSESSSTEQGSGSILTALEGREPQSKAVAKKKSGVWLGVALAGLLAAFGAGGWFVWSQHSEPADTSTVVEADEHKASPQLAANTPAPEGNTAPAGKLESEAAIIENDVVAHPEKSEPDLRDARTKLTESLEAGVPVPPTSLKAALEKPKASDSKQASKGVNAPLVNRAAHEPKTAVKTTANQATDSDVNILAALVSNGESVSEPPKATSKPKAQTKKKAAEPVVAQNTVPAIDIVERKPGDSTASLLQRCRQLGLIEGEFCRWRICSGRWDSDPSCKVTKGE</sequence>
<feature type="transmembrane region" description="Helical" evidence="2">
    <location>
        <begin position="44"/>
        <end position="65"/>
    </location>
</feature>
<feature type="region of interest" description="Disordered" evidence="1">
    <location>
        <begin position="82"/>
        <end position="191"/>
    </location>
</feature>
<feature type="compositionally biased region" description="Basic and acidic residues" evidence="1">
    <location>
        <begin position="117"/>
        <end position="137"/>
    </location>
</feature>
<keyword evidence="2" id="KW-0812">Transmembrane</keyword>
<feature type="compositionally biased region" description="Low complexity" evidence="1">
    <location>
        <begin position="11"/>
        <end position="22"/>
    </location>
</feature>
<dbReference type="EMBL" id="JBHSMT010000012">
    <property type="protein sequence ID" value="MFC5473598.1"/>
    <property type="molecule type" value="Genomic_DNA"/>
</dbReference>
<feature type="region of interest" description="Disordered" evidence="1">
    <location>
        <begin position="1"/>
        <end position="33"/>
    </location>
</feature>
<protein>
    <recommendedName>
        <fullName evidence="5">Phage tail protein</fullName>
    </recommendedName>
</protein>
<evidence type="ECO:0000256" key="1">
    <source>
        <dbReference type="SAM" id="MobiDB-lite"/>
    </source>
</evidence>
<keyword evidence="2" id="KW-1133">Transmembrane helix</keyword>
<name>A0ABW0M6F1_9BURK</name>
<dbReference type="RefSeq" id="WP_378996217.1">
    <property type="nucleotide sequence ID" value="NZ_JBHSMT010000012.1"/>
</dbReference>
<comment type="caution">
    <text evidence="3">The sequence shown here is derived from an EMBL/GenBank/DDBJ whole genome shotgun (WGS) entry which is preliminary data.</text>
</comment>
<keyword evidence="4" id="KW-1185">Reference proteome</keyword>
<dbReference type="Proteomes" id="UP001596045">
    <property type="component" value="Unassembled WGS sequence"/>
</dbReference>
<feature type="region of interest" description="Disordered" evidence="1">
    <location>
        <begin position="205"/>
        <end position="231"/>
    </location>
</feature>
<evidence type="ECO:0000313" key="3">
    <source>
        <dbReference type="EMBL" id="MFC5473598.1"/>
    </source>
</evidence>
<reference evidence="4" key="1">
    <citation type="journal article" date="2019" name="Int. J. Syst. Evol. Microbiol.">
        <title>The Global Catalogue of Microorganisms (GCM) 10K type strain sequencing project: providing services to taxonomists for standard genome sequencing and annotation.</title>
        <authorList>
            <consortium name="The Broad Institute Genomics Platform"/>
            <consortium name="The Broad Institute Genome Sequencing Center for Infectious Disease"/>
            <person name="Wu L."/>
            <person name="Ma J."/>
        </authorList>
    </citation>
    <scope>NUCLEOTIDE SEQUENCE [LARGE SCALE GENOMIC DNA]</scope>
    <source>
        <strain evidence="4">JCM 17066</strain>
    </source>
</reference>
<gene>
    <name evidence="3" type="ORF">ACFPM8_06450</name>
</gene>
<evidence type="ECO:0000313" key="4">
    <source>
        <dbReference type="Proteomes" id="UP001596045"/>
    </source>
</evidence>
<evidence type="ECO:0008006" key="5">
    <source>
        <dbReference type="Google" id="ProtNLM"/>
    </source>
</evidence>
<organism evidence="3 4">
    <name type="scientific">Paraherbaspirillum soli</name>
    <dbReference type="NCBI Taxonomy" id="631222"/>
    <lineage>
        <taxon>Bacteria</taxon>
        <taxon>Pseudomonadati</taxon>
        <taxon>Pseudomonadota</taxon>
        <taxon>Betaproteobacteria</taxon>
        <taxon>Burkholderiales</taxon>
        <taxon>Oxalobacteraceae</taxon>
        <taxon>Paraherbaspirillum</taxon>
    </lineage>
</organism>
<accession>A0ABW0M6F1</accession>
<proteinExistence type="predicted"/>
<evidence type="ECO:0000256" key="2">
    <source>
        <dbReference type="SAM" id="Phobius"/>
    </source>
</evidence>